<dbReference type="EMBL" id="BSPX01000041">
    <property type="protein sequence ID" value="GLT23212.1"/>
    <property type="molecule type" value="Genomic_DNA"/>
</dbReference>
<accession>A0ABQ6FCB7</accession>
<gene>
    <name evidence="1" type="ORF">GCM10007933_26750</name>
</gene>
<dbReference type="Proteomes" id="UP001157167">
    <property type="component" value="Unassembled WGS sequence"/>
</dbReference>
<protein>
    <recommendedName>
        <fullName evidence="3">Nuclear transport factor 2 family protein</fullName>
    </recommendedName>
</protein>
<organism evidence="1 2">
    <name type="scientific">Zoogloea oryzae</name>
    <dbReference type="NCBI Taxonomy" id="310767"/>
    <lineage>
        <taxon>Bacteria</taxon>
        <taxon>Pseudomonadati</taxon>
        <taxon>Pseudomonadota</taxon>
        <taxon>Betaproteobacteria</taxon>
        <taxon>Rhodocyclales</taxon>
        <taxon>Zoogloeaceae</taxon>
        <taxon>Zoogloea</taxon>
    </lineage>
</organism>
<dbReference type="RefSeq" id="WP_284188430.1">
    <property type="nucleotide sequence ID" value="NZ_BSPX01000041.1"/>
</dbReference>
<proteinExistence type="predicted"/>
<comment type="caution">
    <text evidence="1">The sequence shown here is derived from an EMBL/GenBank/DDBJ whole genome shotgun (WGS) entry which is preliminary data.</text>
</comment>
<evidence type="ECO:0000313" key="1">
    <source>
        <dbReference type="EMBL" id="GLT23212.1"/>
    </source>
</evidence>
<name>A0ABQ6FCB7_9RHOO</name>
<keyword evidence="2" id="KW-1185">Reference proteome</keyword>
<evidence type="ECO:0000313" key="2">
    <source>
        <dbReference type="Proteomes" id="UP001157167"/>
    </source>
</evidence>
<sequence>MLDFKKGWNLEIQKYASKYGHYAAYLESFDSKAIISALWDAKDHYHDQWTTKLFKNAQDIHDSVNVVTIEQGTHQPEDQVGGGFILHFTGRDADGVAFHFYIKQRQNGDPYIFEITYMDSGHLVRCQYA</sequence>
<reference evidence="2" key="1">
    <citation type="journal article" date="2019" name="Int. J. Syst. Evol. Microbiol.">
        <title>The Global Catalogue of Microorganisms (GCM) 10K type strain sequencing project: providing services to taxonomists for standard genome sequencing and annotation.</title>
        <authorList>
            <consortium name="The Broad Institute Genomics Platform"/>
            <consortium name="The Broad Institute Genome Sequencing Center for Infectious Disease"/>
            <person name="Wu L."/>
            <person name="Ma J."/>
        </authorList>
    </citation>
    <scope>NUCLEOTIDE SEQUENCE [LARGE SCALE GENOMIC DNA]</scope>
    <source>
        <strain evidence="2">NBRC 102407</strain>
    </source>
</reference>
<evidence type="ECO:0008006" key="3">
    <source>
        <dbReference type="Google" id="ProtNLM"/>
    </source>
</evidence>